<dbReference type="Proteomes" id="UP000031675">
    <property type="component" value="Unassembled WGS sequence"/>
</dbReference>
<feature type="transmembrane region" description="Helical" evidence="1">
    <location>
        <begin position="74"/>
        <end position="96"/>
    </location>
</feature>
<dbReference type="EMBL" id="JROO01000006">
    <property type="protein sequence ID" value="KII00149.1"/>
    <property type="molecule type" value="Genomic_DNA"/>
</dbReference>
<sequence>MVVLHHSAIIYGNIPLFYYTEPADDPSGALLDVFLVLNQAFFMGFFFLISGFFTPGSLDRRGARGFLRGRLMRLGVPLLLFLVLLRPVVYLGIYLADPDAPPYWLHYVQTWEPGPMWFVETLLVFALVYALIRRFRPPREGAPAAAVRPDRPARVPGPLAVAGFVAVLAALTYLWRIAVPIGATWPIVGLPTPAYMPQYVLLFAAGALAFRRGWLDAVPRWAGWGGAGTALLMAPVIMLAISAPREAALQPGTWQSLLLAAAECAFAVGAVLTLLAVFQRRFNRRSRAWTFLSEHAYAVYFLHILVVVGLGHAFSWWEAPAIAKFAAVGALALPLCWGAAYALRSLPRADRVF</sequence>
<keyword evidence="1" id="KW-0472">Membrane</keyword>
<feature type="transmembrane region" description="Helical" evidence="1">
    <location>
        <begin position="254"/>
        <end position="277"/>
    </location>
</feature>
<evidence type="ECO:0000313" key="3">
    <source>
        <dbReference type="EMBL" id="KII00149.1"/>
    </source>
</evidence>
<proteinExistence type="predicted"/>
<keyword evidence="1" id="KW-1133">Transmembrane helix</keyword>
<name>A0A0C2G9V4_9ACTN</name>
<feature type="domain" description="Acyltransferase 3" evidence="2">
    <location>
        <begin position="1"/>
        <end position="339"/>
    </location>
</feature>
<keyword evidence="3" id="KW-0012">Acyltransferase</keyword>
<evidence type="ECO:0000259" key="2">
    <source>
        <dbReference type="Pfam" id="PF01757"/>
    </source>
</evidence>
<keyword evidence="1" id="KW-0812">Transmembrane</keyword>
<dbReference type="InterPro" id="IPR002656">
    <property type="entry name" value="Acyl_transf_3_dom"/>
</dbReference>
<feature type="transmembrane region" description="Helical" evidence="1">
    <location>
        <begin position="221"/>
        <end position="242"/>
    </location>
</feature>
<comment type="caution">
    <text evidence="3">The sequence shown here is derived from an EMBL/GenBank/DDBJ whole genome shotgun (WGS) entry which is preliminary data.</text>
</comment>
<accession>A0A0C2G9V4</accession>
<feature type="transmembrane region" description="Helical" evidence="1">
    <location>
        <begin position="153"/>
        <end position="175"/>
    </location>
</feature>
<dbReference type="GO" id="GO:0016747">
    <property type="term" value="F:acyltransferase activity, transferring groups other than amino-acyl groups"/>
    <property type="evidence" value="ECO:0007669"/>
    <property type="project" value="InterPro"/>
</dbReference>
<dbReference type="PANTHER" id="PTHR36927">
    <property type="entry name" value="BLR4337 PROTEIN"/>
    <property type="match status" value="1"/>
</dbReference>
<evidence type="ECO:0000256" key="1">
    <source>
        <dbReference type="SAM" id="Phobius"/>
    </source>
</evidence>
<keyword evidence="3" id="KW-0808">Transferase</keyword>
<gene>
    <name evidence="3" type="ORF">LP52_03080</name>
</gene>
<feature type="transmembrane region" description="Helical" evidence="1">
    <location>
        <begin position="33"/>
        <end position="53"/>
    </location>
</feature>
<dbReference type="Pfam" id="PF01757">
    <property type="entry name" value="Acyl_transf_3"/>
    <property type="match status" value="1"/>
</dbReference>
<dbReference type="AlphaFoldDB" id="A0A0C2G9V4"/>
<organism evidence="3 4">
    <name type="scientific">Streptomonospora alba</name>
    <dbReference type="NCBI Taxonomy" id="183763"/>
    <lineage>
        <taxon>Bacteria</taxon>
        <taxon>Bacillati</taxon>
        <taxon>Actinomycetota</taxon>
        <taxon>Actinomycetes</taxon>
        <taxon>Streptosporangiales</taxon>
        <taxon>Nocardiopsidaceae</taxon>
        <taxon>Streptomonospora</taxon>
    </lineage>
</organism>
<evidence type="ECO:0000313" key="4">
    <source>
        <dbReference type="Proteomes" id="UP000031675"/>
    </source>
</evidence>
<protein>
    <submittedName>
        <fullName evidence="3">Acyltransferase</fullName>
    </submittedName>
</protein>
<dbReference type="InterPro" id="IPR050623">
    <property type="entry name" value="Glucan_succinyl_AcylTrfase"/>
</dbReference>
<feature type="transmembrane region" description="Helical" evidence="1">
    <location>
        <begin position="195"/>
        <end position="214"/>
    </location>
</feature>
<feature type="transmembrane region" description="Helical" evidence="1">
    <location>
        <begin position="116"/>
        <end position="132"/>
    </location>
</feature>
<dbReference type="PANTHER" id="PTHR36927:SF4">
    <property type="entry name" value="BLR5718 PROTEIN"/>
    <property type="match status" value="1"/>
</dbReference>
<feature type="transmembrane region" description="Helical" evidence="1">
    <location>
        <begin position="297"/>
        <end position="316"/>
    </location>
</feature>
<feature type="transmembrane region" description="Helical" evidence="1">
    <location>
        <begin position="322"/>
        <end position="343"/>
    </location>
</feature>
<reference evidence="4" key="1">
    <citation type="journal article" date="2015" name="Chem. Biol.">
        <title>Structure, bioactivity, and resistance mechanism of streptomonomicin, an unusual lasso Peptide from an understudied halophilic actinomycete.</title>
        <authorList>
            <person name="Metelev M."/>
            <person name="Tietz J.I."/>
            <person name="Melby J.O."/>
            <person name="Blair P.M."/>
            <person name="Zhu L."/>
            <person name="Livnat I."/>
            <person name="Severinov K."/>
            <person name="Mitchell D.A."/>
        </authorList>
    </citation>
    <scope>NUCLEOTIDE SEQUENCE [LARGE SCALE GENOMIC DNA]</scope>
    <source>
        <strain evidence="4">YIM 90003</strain>
    </source>
</reference>
<dbReference type="STRING" id="183763.LP52_03080"/>
<keyword evidence="4" id="KW-1185">Reference proteome</keyword>